<evidence type="ECO:0000256" key="1">
    <source>
        <dbReference type="SAM" id="MobiDB-lite"/>
    </source>
</evidence>
<gene>
    <name evidence="2" type="ORF">D9615_000980</name>
</gene>
<comment type="caution">
    <text evidence="2">The sequence shown here is derived from an EMBL/GenBank/DDBJ whole genome shotgun (WGS) entry which is preliminary data.</text>
</comment>
<accession>A0A8H5HKM0</accession>
<dbReference type="AlphaFoldDB" id="A0A8H5HKM0"/>
<evidence type="ECO:0000313" key="3">
    <source>
        <dbReference type="Proteomes" id="UP000565441"/>
    </source>
</evidence>
<evidence type="ECO:0000313" key="2">
    <source>
        <dbReference type="EMBL" id="KAF5384934.1"/>
    </source>
</evidence>
<keyword evidence="3" id="KW-1185">Reference proteome</keyword>
<reference evidence="2 3" key="1">
    <citation type="journal article" date="2020" name="ISME J.">
        <title>Uncovering the hidden diversity of litter-decomposition mechanisms in mushroom-forming fungi.</title>
        <authorList>
            <person name="Floudas D."/>
            <person name="Bentzer J."/>
            <person name="Ahren D."/>
            <person name="Johansson T."/>
            <person name="Persson P."/>
            <person name="Tunlid A."/>
        </authorList>
    </citation>
    <scope>NUCLEOTIDE SEQUENCE [LARGE SCALE GENOMIC DNA]</scope>
    <source>
        <strain evidence="2 3">CBS 661.87</strain>
    </source>
</reference>
<sequence length="129" mass="13977">MALTDISSLHPPAVKVGGRRLSVSSRPKQHVPSEPAPAPPSSPADYPRPVHPTDDQAQAPLNPPPPPHHEEEAPPKKEKKHTNYENEKHLRDLAHRKIESTRPSKDIMGGHKGFGAAGRIAQPAAKFGI</sequence>
<proteinExistence type="predicted"/>
<protein>
    <submittedName>
        <fullName evidence="2">Uncharacterized protein</fullName>
    </submittedName>
</protein>
<feature type="compositionally biased region" description="Basic and acidic residues" evidence="1">
    <location>
        <begin position="67"/>
        <end position="109"/>
    </location>
</feature>
<dbReference type="EMBL" id="JAACJP010000004">
    <property type="protein sequence ID" value="KAF5384934.1"/>
    <property type="molecule type" value="Genomic_DNA"/>
</dbReference>
<feature type="region of interest" description="Disordered" evidence="1">
    <location>
        <begin position="1"/>
        <end position="115"/>
    </location>
</feature>
<dbReference type="Proteomes" id="UP000565441">
    <property type="component" value="Unassembled WGS sequence"/>
</dbReference>
<dbReference type="OrthoDB" id="3228420at2759"/>
<organism evidence="2 3">
    <name type="scientific">Tricholomella constricta</name>
    <dbReference type="NCBI Taxonomy" id="117010"/>
    <lineage>
        <taxon>Eukaryota</taxon>
        <taxon>Fungi</taxon>
        <taxon>Dikarya</taxon>
        <taxon>Basidiomycota</taxon>
        <taxon>Agaricomycotina</taxon>
        <taxon>Agaricomycetes</taxon>
        <taxon>Agaricomycetidae</taxon>
        <taxon>Agaricales</taxon>
        <taxon>Tricholomatineae</taxon>
        <taxon>Lyophyllaceae</taxon>
        <taxon>Tricholomella</taxon>
    </lineage>
</organism>
<name>A0A8H5HKM0_9AGAR</name>